<gene>
    <name evidence="1" type="ORF">PoB_006608300</name>
</gene>
<accession>A0AAV4D693</accession>
<keyword evidence="2" id="KW-1185">Reference proteome</keyword>
<protein>
    <submittedName>
        <fullName evidence="1">Uncharacterized protein</fullName>
    </submittedName>
</protein>
<evidence type="ECO:0000313" key="1">
    <source>
        <dbReference type="EMBL" id="GFO39578.1"/>
    </source>
</evidence>
<proteinExistence type="predicted"/>
<sequence>MFVVDATILSRRNMYRTGCRAKMPRNVRVPATPIYKTLSVKDGPGEDYSNLSYQVPDSPPPSCMVVCLNDVSRREESRDQVLHSRKQINKLYDLQDVLPVAIEGLKSSTIGVRLKRSSFVPLKLDQSARAQAWSGPQVLLLGPGGPHVKLKSRFTRCCGNPLIGTHGDSRTIALFVTLPLSLYISITPEILRSL</sequence>
<reference evidence="1 2" key="1">
    <citation type="journal article" date="2021" name="Elife">
        <title>Chloroplast acquisition without the gene transfer in kleptoplastic sea slugs, Plakobranchus ocellatus.</title>
        <authorList>
            <person name="Maeda T."/>
            <person name="Takahashi S."/>
            <person name="Yoshida T."/>
            <person name="Shimamura S."/>
            <person name="Takaki Y."/>
            <person name="Nagai Y."/>
            <person name="Toyoda A."/>
            <person name="Suzuki Y."/>
            <person name="Arimoto A."/>
            <person name="Ishii H."/>
            <person name="Satoh N."/>
            <person name="Nishiyama T."/>
            <person name="Hasebe M."/>
            <person name="Maruyama T."/>
            <person name="Minagawa J."/>
            <person name="Obokata J."/>
            <person name="Shigenobu S."/>
        </authorList>
    </citation>
    <scope>NUCLEOTIDE SEQUENCE [LARGE SCALE GENOMIC DNA]</scope>
</reference>
<dbReference type="AlphaFoldDB" id="A0AAV4D693"/>
<dbReference type="Proteomes" id="UP000735302">
    <property type="component" value="Unassembled WGS sequence"/>
</dbReference>
<comment type="caution">
    <text evidence="1">The sequence shown here is derived from an EMBL/GenBank/DDBJ whole genome shotgun (WGS) entry which is preliminary data.</text>
</comment>
<name>A0AAV4D693_9GAST</name>
<dbReference type="EMBL" id="BLXT01007498">
    <property type="protein sequence ID" value="GFO39578.1"/>
    <property type="molecule type" value="Genomic_DNA"/>
</dbReference>
<evidence type="ECO:0000313" key="2">
    <source>
        <dbReference type="Proteomes" id="UP000735302"/>
    </source>
</evidence>
<organism evidence="1 2">
    <name type="scientific">Plakobranchus ocellatus</name>
    <dbReference type="NCBI Taxonomy" id="259542"/>
    <lineage>
        <taxon>Eukaryota</taxon>
        <taxon>Metazoa</taxon>
        <taxon>Spiralia</taxon>
        <taxon>Lophotrochozoa</taxon>
        <taxon>Mollusca</taxon>
        <taxon>Gastropoda</taxon>
        <taxon>Heterobranchia</taxon>
        <taxon>Euthyneura</taxon>
        <taxon>Panpulmonata</taxon>
        <taxon>Sacoglossa</taxon>
        <taxon>Placobranchoidea</taxon>
        <taxon>Plakobranchidae</taxon>
        <taxon>Plakobranchus</taxon>
    </lineage>
</organism>